<organism evidence="4 5">
    <name type="scientific">Dokdonella ginsengisoli</name>
    <dbReference type="NCBI Taxonomy" id="363846"/>
    <lineage>
        <taxon>Bacteria</taxon>
        <taxon>Pseudomonadati</taxon>
        <taxon>Pseudomonadota</taxon>
        <taxon>Gammaproteobacteria</taxon>
        <taxon>Lysobacterales</taxon>
        <taxon>Rhodanobacteraceae</taxon>
        <taxon>Dokdonella</taxon>
    </lineage>
</organism>
<keyword evidence="3" id="KW-0732">Signal</keyword>
<dbReference type="EMBL" id="JBHSHD010000003">
    <property type="protein sequence ID" value="MFC4819240.1"/>
    <property type="molecule type" value="Genomic_DNA"/>
</dbReference>
<dbReference type="RefSeq" id="WP_380018994.1">
    <property type="nucleotide sequence ID" value="NZ_JBHSHD010000003.1"/>
</dbReference>
<evidence type="ECO:0000313" key="5">
    <source>
        <dbReference type="Proteomes" id="UP001595886"/>
    </source>
</evidence>
<feature type="chain" id="PRO_5047539757" evidence="3">
    <location>
        <begin position="24"/>
        <end position="306"/>
    </location>
</feature>
<proteinExistence type="inferred from homology"/>
<dbReference type="InterPro" id="IPR000801">
    <property type="entry name" value="Esterase-like"/>
</dbReference>
<dbReference type="Gene3D" id="3.40.50.1820">
    <property type="entry name" value="alpha/beta hydrolase"/>
    <property type="match status" value="1"/>
</dbReference>
<gene>
    <name evidence="4" type="ORF">ACFO6Q_02830</name>
</gene>
<evidence type="ECO:0000313" key="4">
    <source>
        <dbReference type="EMBL" id="MFC4819240.1"/>
    </source>
</evidence>
<dbReference type="Pfam" id="PF00756">
    <property type="entry name" value="Esterase"/>
    <property type="match status" value="1"/>
</dbReference>
<dbReference type="Proteomes" id="UP001595886">
    <property type="component" value="Unassembled WGS sequence"/>
</dbReference>
<dbReference type="PANTHER" id="PTHR40841">
    <property type="entry name" value="SIDEROPHORE TRIACETYLFUSARININE C ESTERASE"/>
    <property type="match status" value="1"/>
</dbReference>
<dbReference type="GO" id="GO:0016787">
    <property type="term" value="F:hydrolase activity"/>
    <property type="evidence" value="ECO:0007669"/>
    <property type="project" value="UniProtKB-KW"/>
</dbReference>
<reference evidence="5" key="1">
    <citation type="journal article" date="2019" name="Int. J. Syst. Evol. Microbiol.">
        <title>The Global Catalogue of Microorganisms (GCM) 10K type strain sequencing project: providing services to taxonomists for standard genome sequencing and annotation.</title>
        <authorList>
            <consortium name="The Broad Institute Genomics Platform"/>
            <consortium name="The Broad Institute Genome Sequencing Center for Infectious Disease"/>
            <person name="Wu L."/>
            <person name="Ma J."/>
        </authorList>
    </citation>
    <scope>NUCLEOTIDE SEQUENCE [LARGE SCALE GENOMIC DNA]</scope>
    <source>
        <strain evidence="5">CCUG 30340</strain>
    </source>
</reference>
<sequence>MNFDKRSSALGLALLFLSSFASAEPASATTASVAPPPFQIERSTVHTIDSTKLERSYDLYVKLPPGYEKPENAQRTYPVLYLTDGPYTFQVASGVTRVPFNHGTFEDFILVGLSYARGDDPVVSRERDLTPLVDRRNKPTPTGGAPAFLDFIRDEAIPLIEKTYRADPRRRSLAGQSYGGLFGIWVMFNEPELFQNYILTSASLWYNRKAMFDAEAAYAKTHADLKANLYMAIGSTEYPGGCGDAPSQCPDGSNMVAQQAQMLERLASRKYKSLKLHGKVVEGAFHTTTFPVGLLWALQDVFLLRK</sequence>
<dbReference type="InterPro" id="IPR052558">
    <property type="entry name" value="Siderophore_Hydrolase_D"/>
</dbReference>
<name>A0ABV9QQF0_9GAMM</name>
<feature type="signal peptide" evidence="3">
    <location>
        <begin position="1"/>
        <end position="23"/>
    </location>
</feature>
<keyword evidence="5" id="KW-1185">Reference proteome</keyword>
<evidence type="ECO:0000256" key="3">
    <source>
        <dbReference type="SAM" id="SignalP"/>
    </source>
</evidence>
<evidence type="ECO:0000256" key="2">
    <source>
        <dbReference type="ARBA" id="ARBA00022801"/>
    </source>
</evidence>
<dbReference type="PANTHER" id="PTHR40841:SF2">
    <property type="entry name" value="SIDEROPHORE-DEGRADING ESTERASE (EUROFUNG)"/>
    <property type="match status" value="1"/>
</dbReference>
<accession>A0ABV9QQF0</accession>
<comment type="similarity">
    <text evidence="1">Belongs to the esterase D family.</text>
</comment>
<protein>
    <submittedName>
        <fullName evidence="4">Alpha/beta hydrolase</fullName>
    </submittedName>
</protein>
<comment type="caution">
    <text evidence="4">The sequence shown here is derived from an EMBL/GenBank/DDBJ whole genome shotgun (WGS) entry which is preliminary data.</text>
</comment>
<evidence type="ECO:0000256" key="1">
    <source>
        <dbReference type="ARBA" id="ARBA00005622"/>
    </source>
</evidence>
<dbReference type="SUPFAM" id="SSF53474">
    <property type="entry name" value="alpha/beta-Hydrolases"/>
    <property type="match status" value="1"/>
</dbReference>
<dbReference type="InterPro" id="IPR029058">
    <property type="entry name" value="AB_hydrolase_fold"/>
</dbReference>
<keyword evidence="2 4" id="KW-0378">Hydrolase</keyword>